<evidence type="ECO:0000313" key="2">
    <source>
        <dbReference type="EMBL" id="BBI99972.1"/>
    </source>
</evidence>
<dbReference type="EMBL" id="AP019536">
    <property type="protein sequence ID" value="BBI99972.1"/>
    <property type="molecule type" value="Genomic_DNA"/>
</dbReference>
<dbReference type="AlphaFoldDB" id="A0AAN1SZJ6"/>
<reference evidence="2 3" key="1">
    <citation type="submission" date="2019-03" db="EMBL/GenBank/DDBJ databases">
        <title>Complete genome sequence of Ferrigenium kumadai strain An22, a microaerophilic iron-oxidizing bacterium isolated from a paddy field soil.</title>
        <authorList>
            <person name="Watanabe T."/>
            <person name="Asakawa S."/>
        </authorList>
    </citation>
    <scope>NUCLEOTIDE SEQUENCE [LARGE SCALE GENOMIC DNA]</scope>
    <source>
        <strain evidence="2 3">An22</strain>
    </source>
</reference>
<organism evidence="2 3">
    <name type="scientific">Ferrigenium kumadai</name>
    <dbReference type="NCBI Taxonomy" id="1682490"/>
    <lineage>
        <taxon>Bacteria</taxon>
        <taxon>Pseudomonadati</taxon>
        <taxon>Pseudomonadota</taxon>
        <taxon>Betaproteobacteria</taxon>
        <taxon>Nitrosomonadales</taxon>
        <taxon>Gallionellaceae</taxon>
        <taxon>Ferrigenium</taxon>
    </lineage>
</organism>
<evidence type="ECO:0008006" key="4">
    <source>
        <dbReference type="Google" id="ProtNLM"/>
    </source>
</evidence>
<sequence>MSKGKALLLAVAILFGVTNALAQSQPAMRIRGAITGFDGHELQVETRSGTALKMSVTDETKISVLSPLKMSAIKQGSFVGVTAVRQGPGTSLLAREVHLFPEELRGTGEGHRDWDLEPGSTMTNANVDAIVDTNNGKELTLVYKGGSQKIIVTKGVPIITFKPADQSLLKAGAQVFIITQQAADGSLTAQRIQVGKDNMKPPM</sequence>
<evidence type="ECO:0000313" key="3">
    <source>
        <dbReference type="Proteomes" id="UP001319121"/>
    </source>
</evidence>
<proteinExistence type="predicted"/>
<accession>A0AAN1SZJ6</accession>
<evidence type="ECO:0000256" key="1">
    <source>
        <dbReference type="SAM" id="SignalP"/>
    </source>
</evidence>
<dbReference type="Proteomes" id="UP001319121">
    <property type="component" value="Chromosome"/>
</dbReference>
<feature type="signal peptide" evidence="1">
    <location>
        <begin position="1"/>
        <end position="22"/>
    </location>
</feature>
<feature type="chain" id="PRO_5042879648" description="DUF5666 domain-containing protein" evidence="1">
    <location>
        <begin position="23"/>
        <end position="203"/>
    </location>
</feature>
<gene>
    <name evidence="2" type="ORF">FGKAn22_16650</name>
</gene>
<keyword evidence="1" id="KW-0732">Signal</keyword>
<name>A0AAN1SZJ6_9PROT</name>
<protein>
    <recommendedName>
        <fullName evidence="4">DUF5666 domain-containing protein</fullName>
    </recommendedName>
</protein>
<dbReference type="KEGG" id="fku:FGKAn22_16650"/>
<keyword evidence="3" id="KW-1185">Reference proteome</keyword>
<dbReference type="RefSeq" id="WP_212785233.1">
    <property type="nucleotide sequence ID" value="NZ_AP019536.1"/>
</dbReference>